<dbReference type="Gene3D" id="1.10.4100.10">
    <property type="entry name" value="2-methylcitrate dehydratase PrpD"/>
    <property type="match status" value="1"/>
</dbReference>
<dbReference type="GO" id="GO:0016829">
    <property type="term" value="F:lyase activity"/>
    <property type="evidence" value="ECO:0007669"/>
    <property type="project" value="InterPro"/>
</dbReference>
<dbReference type="Proteomes" id="UP000606991">
    <property type="component" value="Unassembled WGS sequence"/>
</dbReference>
<dbReference type="InterPro" id="IPR036148">
    <property type="entry name" value="MmgE/PrpD_sf"/>
</dbReference>
<dbReference type="RefSeq" id="WP_337309405.1">
    <property type="nucleotide sequence ID" value="NZ_JAEKNS010000037.1"/>
</dbReference>
<sequence length="466" mass="48827">MTTVALAERYSRLEFADLPAPVVNRAIELAIDTLGVAIGGQFLESSTLTSELVADMGGKPESTVVGGGRVPACLAVLANATIAHGLELDDVDNASSLHPGTVVIPTALALGEATSASGSDVVAAIVAGYDAMIRIGRAAGAVQQYSKGFHPTATCGVFGAAITAGRLLQLDGDRLAHALGIAGSFSAGNLEYMANGAWTKRLQVGGAAQSGTLAALMSARGFTGPTTILEGKHGFLQAHADTPDPAMLTDGLADPFAILDVSIKPFACCRYSQTPVDAVLELIEHHTIAAERVTRVDVGLVNAGIPIVAEPREQKLSPQNSVDAQFSLPYAVAVALQRGGAFVEEFSDQAVWDPAVRRLMPLVHVHPDAALDAFYPAKWPADVTISMDNGEHHRLRVMDCRGDPGKPILRRALEDKFRRLAAAAMGSVAMDQILERVAGLAALDDIAQLTELFRSHPDRVALAGAR</sequence>
<name>A0A934MYP5_9BACT</name>
<evidence type="ECO:0000259" key="3">
    <source>
        <dbReference type="Pfam" id="PF19305"/>
    </source>
</evidence>
<reference evidence="4 5" key="1">
    <citation type="submission" date="2020-10" db="EMBL/GenBank/DDBJ databases">
        <title>Ca. Dormibacterota MAGs.</title>
        <authorList>
            <person name="Montgomery K."/>
        </authorList>
    </citation>
    <scope>NUCLEOTIDE SEQUENCE [LARGE SCALE GENOMIC DNA]</scope>
    <source>
        <strain evidence="4">SC8812_S17_18</strain>
    </source>
</reference>
<evidence type="ECO:0000259" key="2">
    <source>
        <dbReference type="Pfam" id="PF03972"/>
    </source>
</evidence>
<dbReference type="Pfam" id="PF03972">
    <property type="entry name" value="MmgE_PrpD_N"/>
    <property type="match status" value="1"/>
</dbReference>
<feature type="domain" description="MmgE/PrpD N-terminal" evidence="2">
    <location>
        <begin position="5"/>
        <end position="245"/>
    </location>
</feature>
<evidence type="ECO:0000313" key="4">
    <source>
        <dbReference type="EMBL" id="MBJ7593795.1"/>
    </source>
</evidence>
<dbReference type="PANTHER" id="PTHR16943:SF8">
    <property type="entry name" value="2-METHYLCITRATE DEHYDRATASE"/>
    <property type="match status" value="1"/>
</dbReference>
<gene>
    <name evidence="4" type="ORF">JF886_02865</name>
</gene>
<dbReference type="EMBL" id="JAEKNS010000037">
    <property type="protein sequence ID" value="MBJ7593795.1"/>
    <property type="molecule type" value="Genomic_DNA"/>
</dbReference>
<accession>A0A934MYP5</accession>
<dbReference type="InterPro" id="IPR005656">
    <property type="entry name" value="MmgE_PrpD"/>
</dbReference>
<organism evidence="4 5">
    <name type="scientific">Candidatus Aeolococcus gillhamiae</name>
    <dbReference type="NCBI Taxonomy" id="3127015"/>
    <lineage>
        <taxon>Bacteria</taxon>
        <taxon>Bacillati</taxon>
        <taxon>Candidatus Dormiibacterota</taxon>
        <taxon>Candidatus Dormibacteria</taxon>
        <taxon>Candidatus Aeolococcales</taxon>
        <taxon>Candidatus Aeolococcaceae</taxon>
        <taxon>Candidatus Aeolococcus</taxon>
    </lineage>
</organism>
<comment type="similarity">
    <text evidence="1">Belongs to the PrpD family.</text>
</comment>
<feature type="domain" description="MmgE/PrpD C-terminal" evidence="3">
    <location>
        <begin position="266"/>
        <end position="437"/>
    </location>
</feature>
<evidence type="ECO:0000256" key="1">
    <source>
        <dbReference type="ARBA" id="ARBA00006174"/>
    </source>
</evidence>
<dbReference type="AlphaFoldDB" id="A0A934MYP5"/>
<protein>
    <submittedName>
        <fullName evidence="4">MmgE/PrpD family protein</fullName>
    </submittedName>
</protein>
<dbReference type="Gene3D" id="3.30.1330.120">
    <property type="entry name" value="2-methylcitrate dehydratase PrpD"/>
    <property type="match status" value="1"/>
</dbReference>
<dbReference type="Pfam" id="PF19305">
    <property type="entry name" value="MmgE_PrpD_C"/>
    <property type="match status" value="1"/>
</dbReference>
<proteinExistence type="inferred from homology"/>
<dbReference type="InterPro" id="IPR045336">
    <property type="entry name" value="MmgE_PrpD_N"/>
</dbReference>
<comment type="caution">
    <text evidence="4">The sequence shown here is derived from an EMBL/GenBank/DDBJ whole genome shotgun (WGS) entry which is preliminary data.</text>
</comment>
<dbReference type="SUPFAM" id="SSF103378">
    <property type="entry name" value="2-methylcitrate dehydratase PrpD"/>
    <property type="match status" value="1"/>
</dbReference>
<evidence type="ECO:0000313" key="5">
    <source>
        <dbReference type="Proteomes" id="UP000606991"/>
    </source>
</evidence>
<dbReference type="PANTHER" id="PTHR16943">
    <property type="entry name" value="2-METHYLCITRATE DEHYDRATASE-RELATED"/>
    <property type="match status" value="1"/>
</dbReference>
<dbReference type="InterPro" id="IPR045337">
    <property type="entry name" value="MmgE_PrpD_C"/>
</dbReference>
<dbReference type="InterPro" id="IPR042188">
    <property type="entry name" value="MmgE/PrpD_sf_2"/>
</dbReference>
<dbReference type="InterPro" id="IPR042183">
    <property type="entry name" value="MmgE/PrpD_sf_1"/>
</dbReference>